<dbReference type="GO" id="GO:0005096">
    <property type="term" value="F:GTPase activator activity"/>
    <property type="evidence" value="ECO:0007669"/>
    <property type="project" value="TreeGrafter"/>
</dbReference>
<dbReference type="SUPFAM" id="SSF48350">
    <property type="entry name" value="GTPase activation domain, GAP"/>
    <property type="match status" value="1"/>
</dbReference>
<dbReference type="RefSeq" id="XP_028968569.1">
    <property type="nucleotide sequence ID" value="XM_029112736.1"/>
</dbReference>
<organism evidence="6 7">
    <name type="scientific">Galendromus occidentalis</name>
    <name type="common">western predatory mite</name>
    <dbReference type="NCBI Taxonomy" id="34638"/>
    <lineage>
        <taxon>Eukaryota</taxon>
        <taxon>Metazoa</taxon>
        <taxon>Ecdysozoa</taxon>
        <taxon>Arthropoda</taxon>
        <taxon>Chelicerata</taxon>
        <taxon>Arachnida</taxon>
        <taxon>Acari</taxon>
        <taxon>Parasitiformes</taxon>
        <taxon>Mesostigmata</taxon>
        <taxon>Gamasina</taxon>
        <taxon>Phytoseioidea</taxon>
        <taxon>Phytoseiidae</taxon>
        <taxon>Typhlodrominae</taxon>
        <taxon>Galendromus</taxon>
    </lineage>
</organism>
<dbReference type="InterPro" id="IPR042869">
    <property type="entry name" value="ARHGAP11A/B"/>
</dbReference>
<dbReference type="PROSITE" id="PS51155">
    <property type="entry name" value="CHIT_BIND_RR_2"/>
    <property type="match status" value="1"/>
</dbReference>
<dbReference type="PROSITE" id="PS00233">
    <property type="entry name" value="CHIT_BIND_RR_1"/>
    <property type="match status" value="1"/>
</dbReference>
<dbReference type="InterPro" id="IPR031311">
    <property type="entry name" value="CHIT_BIND_RR_consensus"/>
</dbReference>
<evidence type="ECO:0000256" key="4">
    <source>
        <dbReference type="SAM" id="SignalP"/>
    </source>
</evidence>
<feature type="chain" id="PRO_5042618144" evidence="4">
    <location>
        <begin position="20"/>
        <end position="530"/>
    </location>
</feature>
<feature type="signal peptide" evidence="4">
    <location>
        <begin position="1"/>
        <end position="19"/>
    </location>
</feature>
<gene>
    <name evidence="7" type="primary">LOC114828468</name>
</gene>
<evidence type="ECO:0000313" key="6">
    <source>
        <dbReference type="Proteomes" id="UP000694867"/>
    </source>
</evidence>
<proteinExistence type="predicted"/>
<evidence type="ECO:0000256" key="1">
    <source>
        <dbReference type="ARBA" id="ARBA00022460"/>
    </source>
</evidence>
<name>A0AAJ7SH57_9ACAR</name>
<dbReference type="Gene3D" id="1.10.555.10">
    <property type="entry name" value="Rho GTPase activation protein"/>
    <property type="match status" value="1"/>
</dbReference>
<dbReference type="PANTHER" id="PTHR15670:SF4">
    <property type="entry name" value="RHO GTPASE-ACTIVATING PROTEIN 11A"/>
    <property type="match status" value="1"/>
</dbReference>
<evidence type="ECO:0000259" key="5">
    <source>
        <dbReference type="PROSITE" id="PS50238"/>
    </source>
</evidence>
<dbReference type="CDD" id="cd00159">
    <property type="entry name" value="RhoGAP"/>
    <property type="match status" value="1"/>
</dbReference>
<sequence length="530" mass="59168">MFPVVQLVACALTFSEVFGAAYFYGPHQNPVAIYSPYDYYYIRNLHRIQWAAPADAPPVLTAPYVPATVEKSQIVPSRAPVAAAPISAAPIAAAPTPAPVAAQEGYSFSYEIEAPDGRQSRQESADGAGNVQGSYSFSLNDGRQRTVNYSAGADGFNAIVDTNEPGTEQKNPANVIIANSAPMPQGPAKLPTPKGEYISSTEMVSSSLVPLRHVPDVLEDLTSFILLHVETEGLFRIGGSTERIRVLQERLSKGERIPQDQPIQDVCTILKRWLRKQSIFEKCCRPVHPPESMEDLQLTLSSMPAHNVFTLQHLCKFLQIVAAHSDVNLMDIDNLASILGESAFSTDCKIKEVISAEQLRAQTEVAKQSMKLLVKNADLIQAFALDSCRTPDRPRERELKKSFTTRMKQYGSTLKNLTLKRSRSLSLEPKPEFVPFPLILQSEERIRLRERRGTMTQDTNELMERRNKALQRKNDQVGQIQMNNKENTPVRGRVLRDITLEEPQQLEWKLLPRAGSDASPNRSLRYRVNC</sequence>
<evidence type="ECO:0000256" key="2">
    <source>
        <dbReference type="PROSITE-ProRule" id="PRU00497"/>
    </source>
</evidence>
<feature type="domain" description="Rho-GAP" evidence="5">
    <location>
        <begin position="206"/>
        <end position="381"/>
    </location>
</feature>
<dbReference type="PANTHER" id="PTHR15670">
    <property type="entry name" value="RHO GTPASE ACTIVATING PROTEIN 11A"/>
    <property type="match status" value="1"/>
</dbReference>
<feature type="region of interest" description="Disordered" evidence="3">
    <location>
        <begin position="114"/>
        <end position="139"/>
    </location>
</feature>
<dbReference type="InterPro" id="IPR000618">
    <property type="entry name" value="Insect_cuticle"/>
</dbReference>
<dbReference type="PROSITE" id="PS50238">
    <property type="entry name" value="RHOGAP"/>
    <property type="match status" value="1"/>
</dbReference>
<dbReference type="SMART" id="SM00324">
    <property type="entry name" value="RhoGAP"/>
    <property type="match status" value="1"/>
</dbReference>
<evidence type="ECO:0000256" key="3">
    <source>
        <dbReference type="SAM" id="MobiDB-lite"/>
    </source>
</evidence>
<protein>
    <submittedName>
        <fullName evidence="7">Uncharacterized protein LOC114828468</fullName>
    </submittedName>
</protein>
<dbReference type="GO" id="GO:0042302">
    <property type="term" value="F:structural constituent of cuticle"/>
    <property type="evidence" value="ECO:0007669"/>
    <property type="project" value="UniProtKB-UniRule"/>
</dbReference>
<keyword evidence="4" id="KW-0732">Signal</keyword>
<dbReference type="InterPro" id="IPR000198">
    <property type="entry name" value="RhoGAP_dom"/>
</dbReference>
<keyword evidence="1 2" id="KW-0193">Cuticle</keyword>
<dbReference type="GO" id="GO:0007165">
    <property type="term" value="P:signal transduction"/>
    <property type="evidence" value="ECO:0007669"/>
    <property type="project" value="InterPro"/>
</dbReference>
<dbReference type="Pfam" id="PF00620">
    <property type="entry name" value="RhoGAP"/>
    <property type="match status" value="1"/>
</dbReference>
<keyword evidence="6" id="KW-1185">Reference proteome</keyword>
<feature type="compositionally biased region" description="Basic and acidic residues" evidence="3">
    <location>
        <begin position="115"/>
        <end position="124"/>
    </location>
</feature>
<dbReference type="KEGG" id="goe:114828468"/>
<accession>A0AAJ7SH57</accession>
<evidence type="ECO:0000313" key="7">
    <source>
        <dbReference type="RefSeq" id="XP_028968569.1"/>
    </source>
</evidence>
<dbReference type="InterPro" id="IPR008936">
    <property type="entry name" value="Rho_GTPase_activation_prot"/>
</dbReference>
<dbReference type="AlphaFoldDB" id="A0AAJ7SH57"/>
<dbReference type="Proteomes" id="UP000694867">
    <property type="component" value="Unplaced"/>
</dbReference>
<reference evidence="7" key="1">
    <citation type="submission" date="2025-08" db="UniProtKB">
        <authorList>
            <consortium name="RefSeq"/>
        </authorList>
    </citation>
    <scope>IDENTIFICATION</scope>
</reference>
<dbReference type="Pfam" id="PF00379">
    <property type="entry name" value="Chitin_bind_4"/>
    <property type="match status" value="1"/>
</dbReference>
<dbReference type="GeneID" id="114828468"/>